<evidence type="ECO:0008006" key="3">
    <source>
        <dbReference type="Google" id="ProtNLM"/>
    </source>
</evidence>
<dbReference type="AlphaFoldDB" id="A0A0P7BNU7"/>
<evidence type="ECO:0000313" key="2">
    <source>
        <dbReference type="Proteomes" id="UP000050424"/>
    </source>
</evidence>
<dbReference type="OrthoDB" id="4457531at2759"/>
<dbReference type="EMBL" id="LKCW01000047">
    <property type="protein sequence ID" value="KPM42481.1"/>
    <property type="molecule type" value="Genomic_DNA"/>
</dbReference>
<accession>A0A0P7BNU7</accession>
<evidence type="ECO:0000313" key="1">
    <source>
        <dbReference type="EMBL" id="KPM42481.1"/>
    </source>
</evidence>
<sequence>MAVSATASRPVPLTADTLDPETFDPLIPRVAQQAIAKSPIRLPWQARILPLGTFFRSAAAANGGGNPFAPQSAFDTDSLGSTPVVFTACDGSCSFKSSEVMSSSASTDHFSVGVGVGIDLVCLEASVAMHYDKDVMENRDANKASVTTSYRAGSVAFTRPPQLSEDAFRVLHRQGVDAFKAAFGDYYVGGYRIGGDASVLFSTDASSRTETETSQVSISVESWIDDYHEETYTSSTSAAQQQEVHVSAYSTVEQLLVVETVHMGSPRFQTAVEQGRGIHRRAQGLDDAVAKVLKEVGVDERKPLSQAQCAQLCQRAVVVELLLVPVECLRQVRYWTIAL</sequence>
<name>A0A0P7BNU7_9HYPO</name>
<gene>
    <name evidence="1" type="ORF">AK830_g4056</name>
</gene>
<keyword evidence="2" id="KW-1185">Reference proteome</keyword>
<reference evidence="1 2" key="1">
    <citation type="submission" date="2015-09" db="EMBL/GenBank/DDBJ databases">
        <title>Draft genome of a European isolate of the apple canker pathogen Neonectria ditissima.</title>
        <authorList>
            <person name="Gomez-Cortecero A."/>
            <person name="Harrison R.J."/>
            <person name="Armitage A.D."/>
        </authorList>
    </citation>
    <scope>NUCLEOTIDE SEQUENCE [LARGE SCALE GENOMIC DNA]</scope>
    <source>
        <strain evidence="1 2">R09/05</strain>
    </source>
</reference>
<comment type="caution">
    <text evidence="1">The sequence shown here is derived from an EMBL/GenBank/DDBJ whole genome shotgun (WGS) entry which is preliminary data.</text>
</comment>
<proteinExistence type="predicted"/>
<protein>
    <recommendedName>
        <fullName evidence="3">MACPF domain-containing protein</fullName>
    </recommendedName>
</protein>
<dbReference type="Proteomes" id="UP000050424">
    <property type="component" value="Unassembled WGS sequence"/>
</dbReference>
<organism evidence="1 2">
    <name type="scientific">Neonectria ditissima</name>
    <dbReference type="NCBI Taxonomy" id="78410"/>
    <lineage>
        <taxon>Eukaryota</taxon>
        <taxon>Fungi</taxon>
        <taxon>Dikarya</taxon>
        <taxon>Ascomycota</taxon>
        <taxon>Pezizomycotina</taxon>
        <taxon>Sordariomycetes</taxon>
        <taxon>Hypocreomycetidae</taxon>
        <taxon>Hypocreales</taxon>
        <taxon>Nectriaceae</taxon>
        <taxon>Neonectria</taxon>
    </lineage>
</organism>